<dbReference type="eggNOG" id="KOG0689">
    <property type="taxonomic scope" value="Eukaryota"/>
</dbReference>
<dbReference type="Pfam" id="PF22697">
    <property type="entry name" value="SOS1_NGEF_PH"/>
    <property type="match status" value="1"/>
</dbReference>
<reference evidence="5" key="1">
    <citation type="submission" date="2011-07" db="EMBL/GenBank/DDBJ databases">
        <authorList>
            <consortium name="Caenorhabditis brenneri Sequencing and Analysis Consortium"/>
            <person name="Wilson R.K."/>
        </authorList>
    </citation>
    <scope>NUCLEOTIDE SEQUENCE [LARGE SCALE GENOMIC DNA]</scope>
    <source>
        <strain evidence="5">PB2801</strain>
    </source>
</reference>
<evidence type="ECO:0000313" key="5">
    <source>
        <dbReference type="Proteomes" id="UP000008068"/>
    </source>
</evidence>
<dbReference type="AlphaFoldDB" id="G0PDR4"/>
<dbReference type="Proteomes" id="UP000008068">
    <property type="component" value="Unassembled WGS sequence"/>
</dbReference>
<organism evidence="5">
    <name type="scientific">Caenorhabditis brenneri</name>
    <name type="common">Nematode worm</name>
    <dbReference type="NCBI Taxonomy" id="135651"/>
    <lineage>
        <taxon>Eukaryota</taxon>
        <taxon>Metazoa</taxon>
        <taxon>Ecdysozoa</taxon>
        <taxon>Nematoda</taxon>
        <taxon>Chromadorea</taxon>
        <taxon>Rhabditida</taxon>
        <taxon>Rhabditina</taxon>
        <taxon>Rhabditomorpha</taxon>
        <taxon>Rhabditoidea</taxon>
        <taxon>Rhabditidae</taxon>
        <taxon>Peloderinae</taxon>
        <taxon>Caenorhabditis</taxon>
    </lineage>
</organism>
<dbReference type="EMBL" id="GL380289">
    <property type="protein sequence ID" value="EGT52401.1"/>
    <property type="molecule type" value="Genomic_DNA"/>
</dbReference>
<feature type="region of interest" description="Disordered" evidence="2">
    <location>
        <begin position="150"/>
        <end position="227"/>
    </location>
</feature>
<keyword evidence="5" id="KW-1185">Reference proteome</keyword>
<dbReference type="InParanoid" id="G0PDR4"/>
<gene>
    <name evidence="4" type="ORF">CAEBREN_18459</name>
</gene>
<dbReference type="GO" id="GO:0005737">
    <property type="term" value="C:cytoplasm"/>
    <property type="evidence" value="ECO:0007669"/>
    <property type="project" value="TreeGrafter"/>
</dbReference>
<dbReference type="HOGENOM" id="CLU_090103_0_0_1"/>
<feature type="compositionally biased region" description="Low complexity" evidence="2">
    <location>
        <begin position="179"/>
        <end position="191"/>
    </location>
</feature>
<dbReference type="GO" id="GO:0007411">
    <property type="term" value="P:axon guidance"/>
    <property type="evidence" value="ECO:0007669"/>
    <property type="project" value="TreeGrafter"/>
</dbReference>
<dbReference type="SMART" id="SM00233">
    <property type="entry name" value="PH"/>
    <property type="match status" value="1"/>
</dbReference>
<dbReference type="GO" id="GO:0005085">
    <property type="term" value="F:guanyl-nucleotide exchange factor activity"/>
    <property type="evidence" value="ECO:0007669"/>
    <property type="project" value="UniProtKB-KW"/>
</dbReference>
<evidence type="ECO:0000256" key="2">
    <source>
        <dbReference type="SAM" id="MobiDB-lite"/>
    </source>
</evidence>
<evidence type="ECO:0000256" key="1">
    <source>
        <dbReference type="ARBA" id="ARBA00022658"/>
    </source>
</evidence>
<dbReference type="OMA" id="HRVPKDC"/>
<dbReference type="SUPFAM" id="SSF50729">
    <property type="entry name" value="PH domain-like"/>
    <property type="match status" value="1"/>
</dbReference>
<evidence type="ECO:0000259" key="3">
    <source>
        <dbReference type="PROSITE" id="PS50003"/>
    </source>
</evidence>
<evidence type="ECO:0000313" key="4">
    <source>
        <dbReference type="EMBL" id="EGT52401.1"/>
    </source>
</evidence>
<proteinExistence type="predicted"/>
<dbReference type="CDD" id="cd13241">
    <property type="entry name" value="PH2_Kalirin_Trio_p63RhoGEF"/>
    <property type="match status" value="1"/>
</dbReference>
<dbReference type="PANTHER" id="PTHR22826:SF106">
    <property type="entry name" value="TRIO, ISOFORM A"/>
    <property type="match status" value="1"/>
</dbReference>
<dbReference type="GO" id="GO:0019898">
    <property type="term" value="C:extrinsic component of membrane"/>
    <property type="evidence" value="ECO:0007669"/>
    <property type="project" value="TreeGrafter"/>
</dbReference>
<accession>G0PDR4</accession>
<sequence>MHRVPKDCDDMMQVGRLQNFDGNLSAQGRLIHQGTLQISESVAGNTQKPKDRRIFLFEQSAIIADHIPPKKEFGNPTYIFKNQIMVNKMVFEPNVADDPLRFVIKSSDPTQPTSFIANAQTQEEKDQWNNKVSEQLDQQKRLLAALVDPKRYMGGGDDMSGAVGNMNLGASSSSDKKTSSSAAKSSASASKKPAESPKKESKSKSLFSFGKKPAKSPTSPPPVGNSK</sequence>
<dbReference type="InterPro" id="IPR055251">
    <property type="entry name" value="SOS1_NGEF_PH"/>
</dbReference>
<dbReference type="InterPro" id="IPR051336">
    <property type="entry name" value="RhoGEF_Guanine_NuclExch_SF"/>
</dbReference>
<name>G0PDR4_CAEBE</name>
<dbReference type="OrthoDB" id="10256089at2759"/>
<feature type="compositionally biased region" description="Pro residues" evidence="2">
    <location>
        <begin position="218"/>
        <end position="227"/>
    </location>
</feature>
<feature type="domain" description="PH" evidence="3">
    <location>
        <begin position="29"/>
        <end position="137"/>
    </location>
</feature>
<dbReference type="STRING" id="135651.G0PDR4"/>
<dbReference type="InterPro" id="IPR001849">
    <property type="entry name" value="PH_domain"/>
</dbReference>
<dbReference type="Gene3D" id="2.30.29.30">
    <property type="entry name" value="Pleckstrin-homology domain (PH domain)/Phosphotyrosine-binding domain (PTB)"/>
    <property type="match status" value="1"/>
</dbReference>
<dbReference type="InterPro" id="IPR011993">
    <property type="entry name" value="PH-like_dom_sf"/>
</dbReference>
<feature type="compositionally biased region" description="Basic and acidic residues" evidence="2">
    <location>
        <begin position="192"/>
        <end position="203"/>
    </location>
</feature>
<dbReference type="PROSITE" id="PS50003">
    <property type="entry name" value="PH_DOMAIN"/>
    <property type="match status" value="1"/>
</dbReference>
<protein>
    <recommendedName>
        <fullName evidence="3">PH domain-containing protein</fullName>
    </recommendedName>
</protein>
<dbReference type="PANTHER" id="PTHR22826">
    <property type="entry name" value="RHO GUANINE EXCHANGE FACTOR-RELATED"/>
    <property type="match status" value="1"/>
</dbReference>
<keyword evidence="1" id="KW-0344">Guanine-nucleotide releasing factor</keyword>